<dbReference type="EMBL" id="SCEB01005415">
    <property type="protein sequence ID" value="RXM92934.1"/>
    <property type="molecule type" value="Genomic_DNA"/>
</dbReference>
<feature type="region of interest" description="Disordered" evidence="1">
    <location>
        <begin position="1"/>
        <end position="166"/>
    </location>
</feature>
<feature type="compositionally biased region" description="Low complexity" evidence="1">
    <location>
        <begin position="111"/>
        <end position="122"/>
    </location>
</feature>
<feature type="compositionally biased region" description="Polar residues" evidence="1">
    <location>
        <begin position="156"/>
        <end position="166"/>
    </location>
</feature>
<proteinExistence type="predicted"/>
<feature type="compositionally biased region" description="Basic residues" evidence="1">
    <location>
        <begin position="1"/>
        <end position="13"/>
    </location>
</feature>
<evidence type="ECO:0000313" key="3">
    <source>
        <dbReference type="Proteomes" id="UP000289886"/>
    </source>
</evidence>
<dbReference type="Proteomes" id="UP000289886">
    <property type="component" value="Unassembled WGS sequence"/>
</dbReference>
<keyword evidence="3" id="KW-1185">Reference proteome</keyword>
<dbReference type="AlphaFoldDB" id="A0A444UXQ0"/>
<sequence>MKCFKCGHQRKSCPMKEQGHATAGGEEVGGDRGTREEEPASRAPPPGPDLQDHSEPLQPNPQPERDAQRQEKREHSAGEGRIAESEGEGKAEQGSETLYSAETQAGTVGDPAQPDSQPQQQQQPPPQTAEERADAGLEEDETSCGERGDLDEGDISDSSLFSDIPDSQTVRRSIVYPLKMINDFLDKTKGKRGVDVATFFSDLRSFIKSTELALKKATVKELDMPKRYRLKKIVRTVRDSLRQNKE</sequence>
<comment type="caution">
    <text evidence="2">The sequence shown here is derived from an EMBL/GenBank/DDBJ whole genome shotgun (WGS) entry which is preliminary data.</text>
</comment>
<evidence type="ECO:0008006" key="4">
    <source>
        <dbReference type="Google" id="ProtNLM"/>
    </source>
</evidence>
<feature type="compositionally biased region" description="Basic and acidic residues" evidence="1">
    <location>
        <begin position="29"/>
        <end position="40"/>
    </location>
</feature>
<gene>
    <name evidence="2" type="ORF">EOD39_19612</name>
</gene>
<feature type="compositionally biased region" description="Basic and acidic residues" evidence="1">
    <location>
        <begin position="63"/>
        <end position="93"/>
    </location>
</feature>
<accession>A0A444UXQ0</accession>
<protein>
    <recommendedName>
        <fullName evidence="4">CCHC-type domain-containing protein</fullName>
    </recommendedName>
</protein>
<feature type="compositionally biased region" description="Polar residues" evidence="1">
    <location>
        <begin position="94"/>
        <end position="106"/>
    </location>
</feature>
<name>A0A444UXQ0_ACIRT</name>
<reference evidence="2 3" key="1">
    <citation type="submission" date="2019-01" db="EMBL/GenBank/DDBJ databases">
        <title>Draft Genome and Complete Hox-Cluster Characterization of the Sterlet Sturgeon (Acipenser ruthenus).</title>
        <authorList>
            <person name="Wei Q."/>
        </authorList>
    </citation>
    <scope>NUCLEOTIDE SEQUENCE [LARGE SCALE GENOMIC DNA]</scope>
    <source>
        <strain evidence="2">WHYD16114868_AA</strain>
        <tissue evidence="2">Blood</tissue>
    </source>
</reference>
<evidence type="ECO:0000313" key="2">
    <source>
        <dbReference type="EMBL" id="RXM92934.1"/>
    </source>
</evidence>
<evidence type="ECO:0000256" key="1">
    <source>
        <dbReference type="SAM" id="MobiDB-lite"/>
    </source>
</evidence>
<organism evidence="2 3">
    <name type="scientific">Acipenser ruthenus</name>
    <name type="common">Sterlet sturgeon</name>
    <dbReference type="NCBI Taxonomy" id="7906"/>
    <lineage>
        <taxon>Eukaryota</taxon>
        <taxon>Metazoa</taxon>
        <taxon>Chordata</taxon>
        <taxon>Craniata</taxon>
        <taxon>Vertebrata</taxon>
        <taxon>Euteleostomi</taxon>
        <taxon>Actinopterygii</taxon>
        <taxon>Chondrostei</taxon>
        <taxon>Acipenseriformes</taxon>
        <taxon>Acipenseridae</taxon>
        <taxon>Acipenser</taxon>
    </lineage>
</organism>